<dbReference type="OrthoDB" id="76114at2759"/>
<dbReference type="GO" id="GO:0016977">
    <property type="term" value="F:chitosanase activity"/>
    <property type="evidence" value="ECO:0007669"/>
    <property type="project" value="InterPro"/>
</dbReference>
<dbReference type="EMBL" id="JANBTW010000077">
    <property type="protein sequence ID" value="KAJ2672788.1"/>
    <property type="molecule type" value="Genomic_DNA"/>
</dbReference>
<evidence type="ECO:0000313" key="3">
    <source>
        <dbReference type="EMBL" id="KAJ2672788.1"/>
    </source>
</evidence>
<gene>
    <name evidence="3" type="ORF">GGI25_004983</name>
</gene>
<dbReference type="Gene3D" id="1.20.141.10">
    <property type="entry name" value="Chitosanase, subunit A, domain 1"/>
    <property type="match status" value="1"/>
</dbReference>
<dbReference type="SUPFAM" id="SSF53955">
    <property type="entry name" value="Lysozyme-like"/>
    <property type="match status" value="1"/>
</dbReference>
<feature type="region of interest" description="Disordered" evidence="1">
    <location>
        <begin position="271"/>
        <end position="323"/>
    </location>
</feature>
<feature type="chain" id="PRO_5040763374" description="Chitosanase" evidence="2">
    <location>
        <begin position="23"/>
        <end position="350"/>
    </location>
</feature>
<protein>
    <recommendedName>
        <fullName evidence="5">Chitosanase</fullName>
    </recommendedName>
</protein>
<reference evidence="3" key="1">
    <citation type="submission" date="2022-07" db="EMBL/GenBank/DDBJ databases">
        <title>Phylogenomic reconstructions and comparative analyses of Kickxellomycotina fungi.</title>
        <authorList>
            <person name="Reynolds N.K."/>
            <person name="Stajich J.E."/>
            <person name="Barry K."/>
            <person name="Grigoriev I.V."/>
            <person name="Crous P."/>
            <person name="Smith M.E."/>
        </authorList>
    </citation>
    <scope>NUCLEOTIDE SEQUENCE</scope>
    <source>
        <strain evidence="3">NRRL 3115</strain>
    </source>
</reference>
<proteinExistence type="predicted"/>
<feature type="compositionally biased region" description="Polar residues" evidence="1">
    <location>
        <begin position="280"/>
        <end position="291"/>
    </location>
</feature>
<sequence length="350" mass="37414">MVKFVTLATGLATISMLATAHAGLSGCPKNLAFQLTNVFQIGQIHFEYGNCAKDNTGNGYAAGIANFCTRTGDAWQVIQAYHNLTGGNDEFTQFDSILKQYAETNSGSTSGLDGYCNAWQKASASQKFWSAQGAIFDKLYFTPSQGFADSLGLQLSVSQGQMYDAAISHGTSNNSRSLGGMIQTTNSKFANDTLGGSNSTLSIGGYQVDEIEWLKEFINVRKAIGSKNNLASINSYNYIINQTEYVWVHDIKVLNGQGEVGDVTCDHTYLPGEEPLLNTPPVSGGSSTRTNIDGEGTDGEDNTGDEDNTDGHSSDDDDDGSSSESWALLDVSRVLLTIAVAFISAVLIVF</sequence>
<dbReference type="GO" id="GO:0005576">
    <property type="term" value="C:extracellular region"/>
    <property type="evidence" value="ECO:0007669"/>
    <property type="project" value="InterPro"/>
</dbReference>
<evidence type="ECO:0000313" key="4">
    <source>
        <dbReference type="Proteomes" id="UP001151518"/>
    </source>
</evidence>
<dbReference type="PROSITE" id="PS51257">
    <property type="entry name" value="PROKAR_LIPOPROTEIN"/>
    <property type="match status" value="1"/>
</dbReference>
<dbReference type="Pfam" id="PF01374">
    <property type="entry name" value="Glyco_hydro_46"/>
    <property type="match status" value="1"/>
</dbReference>
<keyword evidence="2" id="KW-0732">Signal</keyword>
<comment type="caution">
    <text evidence="3">The sequence shown here is derived from an EMBL/GenBank/DDBJ whole genome shotgun (WGS) entry which is preliminary data.</text>
</comment>
<dbReference type="GO" id="GO:0005975">
    <property type="term" value="P:carbohydrate metabolic process"/>
    <property type="evidence" value="ECO:0007669"/>
    <property type="project" value="InterPro"/>
</dbReference>
<dbReference type="InterPro" id="IPR023099">
    <property type="entry name" value="Glyco_hydro_46_N"/>
</dbReference>
<evidence type="ECO:0000256" key="2">
    <source>
        <dbReference type="SAM" id="SignalP"/>
    </source>
</evidence>
<name>A0A9W8G3I0_9FUNG</name>
<dbReference type="AlphaFoldDB" id="A0A9W8G3I0"/>
<organism evidence="3 4">
    <name type="scientific">Coemansia spiralis</name>
    <dbReference type="NCBI Taxonomy" id="417178"/>
    <lineage>
        <taxon>Eukaryota</taxon>
        <taxon>Fungi</taxon>
        <taxon>Fungi incertae sedis</taxon>
        <taxon>Zoopagomycota</taxon>
        <taxon>Kickxellomycotina</taxon>
        <taxon>Kickxellomycetes</taxon>
        <taxon>Kickxellales</taxon>
        <taxon>Kickxellaceae</taxon>
        <taxon>Coemansia</taxon>
    </lineage>
</organism>
<dbReference type="Gene3D" id="3.30.386.10">
    <property type="entry name" value="Chitosanase, subunit A, domain 2"/>
    <property type="match status" value="1"/>
</dbReference>
<dbReference type="InterPro" id="IPR000400">
    <property type="entry name" value="Glyco_hydro_46"/>
</dbReference>
<dbReference type="Proteomes" id="UP001151518">
    <property type="component" value="Unassembled WGS sequence"/>
</dbReference>
<evidence type="ECO:0000256" key="1">
    <source>
        <dbReference type="SAM" id="MobiDB-lite"/>
    </source>
</evidence>
<dbReference type="InterPro" id="IPR023346">
    <property type="entry name" value="Lysozyme-like_dom_sf"/>
</dbReference>
<evidence type="ECO:0008006" key="5">
    <source>
        <dbReference type="Google" id="ProtNLM"/>
    </source>
</evidence>
<feature type="signal peptide" evidence="2">
    <location>
        <begin position="1"/>
        <end position="22"/>
    </location>
</feature>
<accession>A0A9W8G3I0</accession>
<feature type="compositionally biased region" description="Acidic residues" evidence="1">
    <location>
        <begin position="295"/>
        <end position="308"/>
    </location>
</feature>